<name>A0A7J5XU94_DISMA</name>
<keyword evidence="1" id="KW-1133">Transmembrane helix</keyword>
<reference evidence="3 4" key="1">
    <citation type="submission" date="2020-03" db="EMBL/GenBank/DDBJ databases">
        <title>Dissostichus mawsoni Genome sequencing and assembly.</title>
        <authorList>
            <person name="Park H."/>
        </authorList>
    </citation>
    <scope>NUCLEOTIDE SEQUENCE [LARGE SCALE GENOMIC DNA]</scope>
    <source>
        <strain evidence="3">DM0001</strain>
        <tissue evidence="3">Muscle</tissue>
    </source>
</reference>
<feature type="transmembrane region" description="Helical" evidence="1">
    <location>
        <begin position="314"/>
        <end position="339"/>
    </location>
</feature>
<evidence type="ECO:0000256" key="2">
    <source>
        <dbReference type="SAM" id="SignalP"/>
    </source>
</evidence>
<feature type="transmembrane region" description="Helical" evidence="1">
    <location>
        <begin position="241"/>
        <end position="262"/>
    </location>
</feature>
<gene>
    <name evidence="3" type="ORF">F7725_006544</name>
</gene>
<feature type="chain" id="PRO_5029866326" evidence="2">
    <location>
        <begin position="18"/>
        <end position="467"/>
    </location>
</feature>
<protein>
    <submittedName>
        <fullName evidence="3">Uncharacterized protein</fullName>
    </submittedName>
</protein>
<dbReference type="Proteomes" id="UP000518266">
    <property type="component" value="Unassembled WGS sequence"/>
</dbReference>
<dbReference type="AlphaFoldDB" id="A0A7J5XU94"/>
<evidence type="ECO:0000256" key="1">
    <source>
        <dbReference type="SAM" id="Phobius"/>
    </source>
</evidence>
<keyword evidence="1" id="KW-0812">Transmembrane</keyword>
<feature type="signal peptide" evidence="2">
    <location>
        <begin position="1"/>
        <end position="17"/>
    </location>
</feature>
<dbReference type="OrthoDB" id="8963520at2759"/>
<organism evidence="3 4">
    <name type="scientific">Dissostichus mawsoni</name>
    <name type="common">Antarctic cod</name>
    <dbReference type="NCBI Taxonomy" id="36200"/>
    <lineage>
        <taxon>Eukaryota</taxon>
        <taxon>Metazoa</taxon>
        <taxon>Chordata</taxon>
        <taxon>Craniata</taxon>
        <taxon>Vertebrata</taxon>
        <taxon>Euteleostomi</taxon>
        <taxon>Actinopterygii</taxon>
        <taxon>Neopterygii</taxon>
        <taxon>Teleostei</taxon>
        <taxon>Neoteleostei</taxon>
        <taxon>Acanthomorphata</taxon>
        <taxon>Eupercaria</taxon>
        <taxon>Perciformes</taxon>
        <taxon>Notothenioidei</taxon>
        <taxon>Nototheniidae</taxon>
        <taxon>Dissostichus</taxon>
    </lineage>
</organism>
<keyword evidence="1" id="KW-0472">Membrane</keyword>
<feature type="transmembrane region" description="Helical" evidence="1">
    <location>
        <begin position="184"/>
        <end position="206"/>
    </location>
</feature>
<dbReference type="EMBL" id="JAAKFY010000020">
    <property type="protein sequence ID" value="KAF3840682.1"/>
    <property type="molecule type" value="Genomic_DNA"/>
</dbReference>
<proteinExistence type="predicted"/>
<comment type="caution">
    <text evidence="3">The sequence shown here is derived from an EMBL/GenBank/DDBJ whole genome shotgun (WGS) entry which is preliminary data.</text>
</comment>
<keyword evidence="4" id="KW-1185">Reference proteome</keyword>
<evidence type="ECO:0000313" key="4">
    <source>
        <dbReference type="Proteomes" id="UP000518266"/>
    </source>
</evidence>
<keyword evidence="2" id="KW-0732">Signal</keyword>
<accession>A0A7J5XU94</accession>
<feature type="transmembrane region" description="Helical" evidence="1">
    <location>
        <begin position="212"/>
        <end position="234"/>
    </location>
</feature>
<evidence type="ECO:0000313" key="3">
    <source>
        <dbReference type="EMBL" id="KAF3840682.1"/>
    </source>
</evidence>
<sequence>MGWLWVSLSSLSADTAGQLDVFGHDGDPLGVDGAQVGVLEQADQVRLAGLLQSHDSGALEAQVGLEVLSDFSHQALEGQLADQQLGGFLVATDLSQSHGTGPVTVRLLHSAGGRGALTSCLGGQLLPGGFASGGLTGVSLCSQFKQYNSRREQRLYKGTAGVRNMLIIENGWLLKEPFVDLSQISLMTAHFFLGAAFFALGFATFAGDFLTAGAFFTTFLGLFAAFLTTFFGLLATFFGLLVAFLGLLGAAFMAAAGFFAFLGDFFPAAGFLAAAARAFLMADRDTPLRSLDAATALTMRSLTLGPAAFGLETFFLAALAGAAAGGTSAIFCSSFLFLLTPTRVTASRITFSRKTFSTPGLLVDQTGDTLHSATASQTADSWLGDSLDVITENFTVTLGASFAESLSSFSSSTHFQSCWVGSLRTNDSMQFDRQGAVQTSDSAELQGKVLCDQVIIVKHHHHVHLKL</sequence>